<dbReference type="SUPFAM" id="SSF51735">
    <property type="entry name" value="NAD(P)-binding Rossmann-fold domains"/>
    <property type="match status" value="1"/>
</dbReference>
<accession>A0ABQ5ZW56</accession>
<sequence length="331" mass="35152">MRAMIIRKPGDYNVFEAADMPEPTAGKGQVRIKVKATSINPLELKIREGLVAAGPDYPAILNADVGGIIDQVGEGVSHFKVGDTVIGCAGGLKGNQGALADYMVADERLITHAPTNLALEEASVLPLVFMTAWTALVERCNIQPGEKILIHGGTGGVGHVAIQLAKSRGAEVYTTVSSDEKAEIAKSLGADETINYKEEKVEDYVQRLTNGKGFSVVFDTVGGKSLDDSFVAASIKGQVVSINTRSTHDLSLMHGKSLTLHVVFRALPLLTGLGIESERARLAALVQLVEKGQLKPLIADETFGIHQVAAAHEYLESGKAKGKILITHQGI</sequence>
<evidence type="ECO:0000256" key="1">
    <source>
        <dbReference type="ARBA" id="ARBA00022857"/>
    </source>
</evidence>
<dbReference type="InterPro" id="IPR036291">
    <property type="entry name" value="NAD(P)-bd_dom_sf"/>
</dbReference>
<keyword evidence="1" id="KW-0521">NADP</keyword>
<dbReference type="SMART" id="SM00829">
    <property type="entry name" value="PKS_ER"/>
    <property type="match status" value="1"/>
</dbReference>
<evidence type="ECO:0000259" key="2">
    <source>
        <dbReference type="SMART" id="SM00829"/>
    </source>
</evidence>
<dbReference type="SUPFAM" id="SSF50129">
    <property type="entry name" value="GroES-like"/>
    <property type="match status" value="1"/>
</dbReference>
<dbReference type="InterPro" id="IPR011032">
    <property type="entry name" value="GroES-like_sf"/>
</dbReference>
<feature type="domain" description="Enoyl reductase (ER)" evidence="2">
    <location>
        <begin position="10"/>
        <end position="326"/>
    </location>
</feature>
<dbReference type="InterPro" id="IPR013154">
    <property type="entry name" value="ADH-like_N"/>
</dbReference>
<dbReference type="Gene3D" id="3.40.50.720">
    <property type="entry name" value="NAD(P)-binding Rossmann-like Domain"/>
    <property type="match status" value="1"/>
</dbReference>
<name>A0ABQ5ZW56_9GAMM</name>
<dbReference type="InterPro" id="IPR051603">
    <property type="entry name" value="Zinc-ADH_QOR/CCCR"/>
</dbReference>
<comment type="caution">
    <text evidence="3">The sequence shown here is derived from an EMBL/GenBank/DDBJ whole genome shotgun (WGS) entry which is preliminary data.</text>
</comment>
<organism evidence="3 4">
    <name type="scientific">Marinospirillum insulare</name>
    <dbReference type="NCBI Taxonomy" id="217169"/>
    <lineage>
        <taxon>Bacteria</taxon>
        <taxon>Pseudomonadati</taxon>
        <taxon>Pseudomonadota</taxon>
        <taxon>Gammaproteobacteria</taxon>
        <taxon>Oceanospirillales</taxon>
        <taxon>Oceanospirillaceae</taxon>
        <taxon>Marinospirillum</taxon>
    </lineage>
</organism>
<gene>
    <name evidence="3" type="ORF">GCM10007878_06750</name>
</gene>
<dbReference type="Pfam" id="PF00107">
    <property type="entry name" value="ADH_zinc_N"/>
    <property type="match status" value="1"/>
</dbReference>
<evidence type="ECO:0000313" key="3">
    <source>
        <dbReference type="EMBL" id="GLR63240.1"/>
    </source>
</evidence>
<dbReference type="PANTHER" id="PTHR44154">
    <property type="entry name" value="QUINONE OXIDOREDUCTASE"/>
    <property type="match status" value="1"/>
</dbReference>
<keyword evidence="4" id="KW-1185">Reference proteome</keyword>
<dbReference type="Pfam" id="PF08240">
    <property type="entry name" value="ADH_N"/>
    <property type="match status" value="1"/>
</dbReference>
<dbReference type="CDD" id="cd08272">
    <property type="entry name" value="MDR6"/>
    <property type="match status" value="1"/>
</dbReference>
<dbReference type="RefSeq" id="WP_027851937.1">
    <property type="nucleotide sequence ID" value="NZ_BSOR01000015.1"/>
</dbReference>
<reference evidence="4" key="1">
    <citation type="journal article" date="2019" name="Int. J. Syst. Evol. Microbiol.">
        <title>The Global Catalogue of Microorganisms (GCM) 10K type strain sequencing project: providing services to taxonomists for standard genome sequencing and annotation.</title>
        <authorList>
            <consortium name="The Broad Institute Genomics Platform"/>
            <consortium name="The Broad Institute Genome Sequencing Center for Infectious Disease"/>
            <person name="Wu L."/>
            <person name="Ma J."/>
        </authorList>
    </citation>
    <scope>NUCLEOTIDE SEQUENCE [LARGE SCALE GENOMIC DNA]</scope>
    <source>
        <strain evidence="4">NBRC 100033</strain>
    </source>
</reference>
<dbReference type="PANTHER" id="PTHR44154:SF1">
    <property type="entry name" value="QUINONE OXIDOREDUCTASE"/>
    <property type="match status" value="1"/>
</dbReference>
<protein>
    <submittedName>
        <fullName evidence="3">Quinone oxidoreductase</fullName>
    </submittedName>
</protein>
<dbReference type="Gene3D" id="3.90.180.10">
    <property type="entry name" value="Medium-chain alcohol dehydrogenases, catalytic domain"/>
    <property type="match status" value="1"/>
</dbReference>
<dbReference type="Proteomes" id="UP001156682">
    <property type="component" value="Unassembled WGS sequence"/>
</dbReference>
<dbReference type="InterPro" id="IPR013149">
    <property type="entry name" value="ADH-like_C"/>
</dbReference>
<proteinExistence type="predicted"/>
<dbReference type="InterPro" id="IPR020843">
    <property type="entry name" value="ER"/>
</dbReference>
<dbReference type="EMBL" id="BSOR01000015">
    <property type="protein sequence ID" value="GLR63240.1"/>
    <property type="molecule type" value="Genomic_DNA"/>
</dbReference>
<evidence type="ECO:0000313" key="4">
    <source>
        <dbReference type="Proteomes" id="UP001156682"/>
    </source>
</evidence>